<evidence type="ECO:0000313" key="2">
    <source>
        <dbReference type="Proteomes" id="UP000321570"/>
    </source>
</evidence>
<keyword evidence="2" id="KW-1185">Reference proteome</keyword>
<accession>A0A564YJR8</accession>
<sequence>MEIHDLLQIEDTVQTTKQGAQCDQYNYFVTSNKKLSDQIFLCKNIIDRLIDPPPFIDTKRKSLWLHASGGLAIDRASELALTLCHRIYPNLLSLFTYTDTVTCNEERIRVTADGEIIETLKPSLKSSIHIRISLAESPLKDPPSLQLSVQNNDLCVTHVA</sequence>
<gene>
    <name evidence="1" type="ORF">WMSIL1_LOCUS7118</name>
</gene>
<organism evidence="1 2">
    <name type="scientific">Hymenolepis diminuta</name>
    <name type="common">Rat tapeworm</name>
    <dbReference type="NCBI Taxonomy" id="6216"/>
    <lineage>
        <taxon>Eukaryota</taxon>
        <taxon>Metazoa</taxon>
        <taxon>Spiralia</taxon>
        <taxon>Lophotrochozoa</taxon>
        <taxon>Platyhelminthes</taxon>
        <taxon>Cestoda</taxon>
        <taxon>Eucestoda</taxon>
        <taxon>Cyclophyllidea</taxon>
        <taxon>Hymenolepididae</taxon>
        <taxon>Hymenolepis</taxon>
    </lineage>
</organism>
<evidence type="ECO:0000313" key="1">
    <source>
        <dbReference type="EMBL" id="VUZ47567.1"/>
    </source>
</evidence>
<name>A0A564YJR8_HYMDI</name>
<dbReference type="AlphaFoldDB" id="A0A564YJR8"/>
<dbReference type="Proteomes" id="UP000321570">
    <property type="component" value="Unassembled WGS sequence"/>
</dbReference>
<dbReference type="EMBL" id="CABIJS010000244">
    <property type="protein sequence ID" value="VUZ47567.1"/>
    <property type="molecule type" value="Genomic_DNA"/>
</dbReference>
<protein>
    <submittedName>
        <fullName evidence="1">Uncharacterized protein</fullName>
    </submittedName>
</protein>
<proteinExistence type="predicted"/>
<reference evidence="1 2" key="1">
    <citation type="submission" date="2019-07" db="EMBL/GenBank/DDBJ databases">
        <authorList>
            <person name="Jastrzebski P J."/>
            <person name="Paukszto L."/>
            <person name="Jastrzebski P J."/>
        </authorList>
    </citation>
    <scope>NUCLEOTIDE SEQUENCE [LARGE SCALE GENOMIC DNA]</scope>
    <source>
        <strain evidence="1 2">WMS-il1</strain>
    </source>
</reference>